<dbReference type="OrthoDB" id="430354at2759"/>
<evidence type="ECO:0000256" key="2">
    <source>
        <dbReference type="ARBA" id="ARBA00009105"/>
    </source>
</evidence>
<dbReference type="PANTHER" id="PTHR31392:SF1">
    <property type="entry name" value="ALPHA-1,3-MANNOSYLTRANSFERASE MNN1-RELATED"/>
    <property type="match status" value="1"/>
</dbReference>
<feature type="compositionally biased region" description="Basic and acidic residues" evidence="10">
    <location>
        <begin position="1"/>
        <end position="10"/>
    </location>
</feature>
<evidence type="ECO:0000256" key="10">
    <source>
        <dbReference type="SAM" id="MobiDB-lite"/>
    </source>
</evidence>
<comment type="subcellular location">
    <subcellularLocation>
        <location evidence="1">Membrane</location>
        <topology evidence="1">Single-pass type II membrane protein</topology>
    </subcellularLocation>
</comment>
<evidence type="ECO:0000256" key="4">
    <source>
        <dbReference type="ARBA" id="ARBA00022679"/>
    </source>
</evidence>
<comment type="similarity">
    <text evidence="2">Belongs to the MNN1/MNT family.</text>
</comment>
<evidence type="ECO:0000256" key="7">
    <source>
        <dbReference type="ARBA" id="ARBA00022989"/>
    </source>
</evidence>
<dbReference type="InterPro" id="IPR022751">
    <property type="entry name" value="Alpha_mannosyltransferase"/>
</dbReference>
<gene>
    <name evidence="12" type="ORF">BCR44DRAFT_48406</name>
</gene>
<evidence type="ECO:0000313" key="12">
    <source>
        <dbReference type="EMBL" id="ORZ30463.1"/>
    </source>
</evidence>
<dbReference type="AlphaFoldDB" id="A0A1Y2H9T7"/>
<dbReference type="SUPFAM" id="SSF53448">
    <property type="entry name" value="Nucleotide-diphospho-sugar transferases"/>
    <property type="match status" value="1"/>
</dbReference>
<dbReference type="Proteomes" id="UP000193411">
    <property type="component" value="Unassembled WGS sequence"/>
</dbReference>
<accession>A0A1Y2H9T7</accession>
<dbReference type="STRING" id="765915.A0A1Y2H9T7"/>
<evidence type="ECO:0000256" key="8">
    <source>
        <dbReference type="ARBA" id="ARBA00023136"/>
    </source>
</evidence>
<keyword evidence="5 11" id="KW-0812">Transmembrane</keyword>
<name>A0A1Y2H9T7_9FUNG</name>
<dbReference type="EMBL" id="MCFL01000084">
    <property type="protein sequence ID" value="ORZ30463.1"/>
    <property type="molecule type" value="Genomic_DNA"/>
</dbReference>
<keyword evidence="3 12" id="KW-0328">Glycosyltransferase</keyword>
<keyword evidence="7 11" id="KW-1133">Transmembrane helix</keyword>
<sequence>MYRKPHDFSSDKLPSPCSTSVNASRTSLTIEEAATANLPSTSALKNAQHSSDVNERGLLLDPISTKNPQKVSIRSWTVVAVCLFVLVVLLWIEPYATQVGFVSDNPDVLNVREWSRAINANRQLYQSNSSLIAETNVTLVRGADPESNRLFDLLTLAADPSLLTSTSFPDDFDTNMPLRAPLIRLHRDLIRLAQAYQMLFPTNHDDALLWNVANKLETILYPWLPRPLLSMLRVPPNASNATPSPNLTAWSRPLHNSFGLVYPVGRKYARHVVVSLLSIHKLSKRDGMAMPPAVIVYAGEADLPRRYRERILAEAFQGGWIEARTQLAFVDVASMFVHGVQDVRRVGVTGWAIKPFALLFSPFQHSILVDADTLFLAHPFPLLTTADPGYLATGTTFFHDRTLFPIGTFDRLARNAVYPYIHWLDSWHPTGNVSTYVRQLRAWRGTSEHEMESGVVAVDKARIGVMLALVAACGLNAGRLREEQTYNVMHGDKESYWLAFELVGEPFAFIPGYGGTIGTSLPNVSPRSICGSLLHTDRSGRTPVWLNGGLEVDKHAPKERQVLLDMSHWIPDLDANGVEFRFGDGVVPDELGKVWNGMNKRWTKGVWEGTDPVGLEFEEAALHVA</sequence>
<evidence type="ECO:0000256" key="6">
    <source>
        <dbReference type="ARBA" id="ARBA00022968"/>
    </source>
</evidence>
<dbReference type="GO" id="GO:0006493">
    <property type="term" value="P:protein O-linked glycosylation"/>
    <property type="evidence" value="ECO:0007669"/>
    <property type="project" value="TreeGrafter"/>
</dbReference>
<evidence type="ECO:0000256" key="5">
    <source>
        <dbReference type="ARBA" id="ARBA00022692"/>
    </source>
</evidence>
<proteinExistence type="inferred from homology"/>
<dbReference type="PANTHER" id="PTHR31392">
    <property type="entry name" value="ALPHA-1,3-MANNOSYLTRANSFERASE MNN1-RELATED"/>
    <property type="match status" value="1"/>
</dbReference>
<protein>
    <submittedName>
        <fullName evidence="12">Mannosyltransferase putative-domain-containing protein</fullName>
    </submittedName>
</protein>
<comment type="caution">
    <text evidence="12">The sequence shown here is derived from an EMBL/GenBank/DDBJ whole genome shotgun (WGS) entry which is preliminary data.</text>
</comment>
<keyword evidence="13" id="KW-1185">Reference proteome</keyword>
<dbReference type="Pfam" id="PF11051">
    <property type="entry name" value="Mannosyl_trans3"/>
    <property type="match status" value="1"/>
</dbReference>
<feature type="region of interest" description="Disordered" evidence="10">
    <location>
        <begin position="1"/>
        <end position="21"/>
    </location>
</feature>
<dbReference type="InterPro" id="IPR029044">
    <property type="entry name" value="Nucleotide-diphossugar_trans"/>
</dbReference>
<keyword evidence="9" id="KW-0325">Glycoprotein</keyword>
<dbReference type="GO" id="GO:0016020">
    <property type="term" value="C:membrane"/>
    <property type="evidence" value="ECO:0007669"/>
    <property type="project" value="UniProtKB-SubCell"/>
</dbReference>
<organism evidence="12 13">
    <name type="scientific">Catenaria anguillulae PL171</name>
    <dbReference type="NCBI Taxonomy" id="765915"/>
    <lineage>
        <taxon>Eukaryota</taxon>
        <taxon>Fungi</taxon>
        <taxon>Fungi incertae sedis</taxon>
        <taxon>Blastocladiomycota</taxon>
        <taxon>Blastocladiomycetes</taxon>
        <taxon>Blastocladiales</taxon>
        <taxon>Catenariaceae</taxon>
        <taxon>Catenaria</taxon>
    </lineage>
</organism>
<keyword evidence="6" id="KW-0735">Signal-anchor</keyword>
<evidence type="ECO:0000256" key="9">
    <source>
        <dbReference type="ARBA" id="ARBA00023180"/>
    </source>
</evidence>
<evidence type="ECO:0000313" key="13">
    <source>
        <dbReference type="Proteomes" id="UP000193411"/>
    </source>
</evidence>
<keyword evidence="8 11" id="KW-0472">Membrane</keyword>
<dbReference type="GO" id="GO:0000033">
    <property type="term" value="F:alpha-1,3-mannosyltransferase activity"/>
    <property type="evidence" value="ECO:0007669"/>
    <property type="project" value="TreeGrafter"/>
</dbReference>
<keyword evidence="4 12" id="KW-0808">Transferase</keyword>
<evidence type="ECO:0000256" key="1">
    <source>
        <dbReference type="ARBA" id="ARBA00004606"/>
    </source>
</evidence>
<reference evidence="12 13" key="1">
    <citation type="submission" date="2016-07" db="EMBL/GenBank/DDBJ databases">
        <title>Pervasive Adenine N6-methylation of Active Genes in Fungi.</title>
        <authorList>
            <consortium name="DOE Joint Genome Institute"/>
            <person name="Mondo S.J."/>
            <person name="Dannebaum R.O."/>
            <person name="Kuo R.C."/>
            <person name="Labutti K."/>
            <person name="Haridas S."/>
            <person name="Kuo A."/>
            <person name="Salamov A."/>
            <person name="Ahrendt S.R."/>
            <person name="Lipzen A."/>
            <person name="Sullivan W."/>
            <person name="Andreopoulos W.B."/>
            <person name="Clum A."/>
            <person name="Lindquist E."/>
            <person name="Daum C."/>
            <person name="Ramamoorthy G.K."/>
            <person name="Gryganskyi A."/>
            <person name="Culley D."/>
            <person name="Magnuson J.K."/>
            <person name="James T.Y."/>
            <person name="O'Malley M.A."/>
            <person name="Stajich J.E."/>
            <person name="Spatafora J.W."/>
            <person name="Visel A."/>
            <person name="Grigoriev I.V."/>
        </authorList>
    </citation>
    <scope>NUCLEOTIDE SEQUENCE [LARGE SCALE GENOMIC DNA]</scope>
    <source>
        <strain evidence="12 13">PL171</strain>
    </source>
</reference>
<evidence type="ECO:0000256" key="11">
    <source>
        <dbReference type="SAM" id="Phobius"/>
    </source>
</evidence>
<evidence type="ECO:0000256" key="3">
    <source>
        <dbReference type="ARBA" id="ARBA00022676"/>
    </source>
</evidence>
<feature type="transmembrane region" description="Helical" evidence="11">
    <location>
        <begin position="73"/>
        <end position="92"/>
    </location>
</feature>
<dbReference type="GO" id="GO:0005794">
    <property type="term" value="C:Golgi apparatus"/>
    <property type="evidence" value="ECO:0007669"/>
    <property type="project" value="TreeGrafter"/>
</dbReference>